<comment type="similarity">
    <text evidence="1">Belongs to the carotenoid oxygenase family.</text>
</comment>
<dbReference type="KEGG" id="qlo:115983574"/>
<evidence type="ECO:0000256" key="2">
    <source>
        <dbReference type="ARBA" id="ARBA00022723"/>
    </source>
</evidence>
<feature type="binding site" evidence="5">
    <location>
        <position position="324"/>
    </location>
    <ligand>
        <name>Fe cation</name>
        <dbReference type="ChEBI" id="CHEBI:24875"/>
        <note>catalytic</note>
    </ligand>
</feature>
<dbReference type="OrthoDB" id="1069523at2759"/>
<reference evidence="6 7" key="1">
    <citation type="journal article" date="2016" name="G3 (Bethesda)">
        <title>First Draft Assembly and Annotation of the Genome of a California Endemic Oak Quercus lobata Nee (Fagaceae).</title>
        <authorList>
            <person name="Sork V.L."/>
            <person name="Fitz-Gibbon S.T."/>
            <person name="Puiu D."/>
            <person name="Crepeau M."/>
            <person name="Gugger P.F."/>
            <person name="Sherman R."/>
            <person name="Stevens K."/>
            <person name="Langley C.H."/>
            <person name="Pellegrini M."/>
            <person name="Salzberg S.L."/>
        </authorList>
    </citation>
    <scope>NUCLEOTIDE SEQUENCE [LARGE SCALE GENOMIC DNA]</scope>
    <source>
        <strain evidence="6 7">cv. SW786</strain>
    </source>
</reference>
<dbReference type="InterPro" id="IPR004294">
    <property type="entry name" value="Carotenoid_Oase"/>
</dbReference>
<organism evidence="6 7">
    <name type="scientific">Quercus lobata</name>
    <name type="common">Valley oak</name>
    <dbReference type="NCBI Taxonomy" id="97700"/>
    <lineage>
        <taxon>Eukaryota</taxon>
        <taxon>Viridiplantae</taxon>
        <taxon>Streptophyta</taxon>
        <taxon>Embryophyta</taxon>
        <taxon>Tracheophyta</taxon>
        <taxon>Spermatophyta</taxon>
        <taxon>Magnoliopsida</taxon>
        <taxon>eudicotyledons</taxon>
        <taxon>Gunneridae</taxon>
        <taxon>Pentapetalae</taxon>
        <taxon>rosids</taxon>
        <taxon>fabids</taxon>
        <taxon>Fagales</taxon>
        <taxon>Fagaceae</taxon>
        <taxon>Quercus</taxon>
    </lineage>
</organism>
<dbReference type="RefSeq" id="XP_030962148.1">
    <property type="nucleotide sequence ID" value="XM_031106288.1"/>
</dbReference>
<sequence length="619" mass="69382">MLAKPTHHIVPPKFPSSINLPPLVSLKVPSLQAKTTPKTIPNAISINPTSTNHVSTLDDTLVDDSVCAFWDYQFLFVSQRSETTKPITLHVVDGSIPHDFPSGTYYLAGPGLFSDDHGSTVHPLDGHGYLRAFTFDGVDREVKFMAKYVKTQAQVEEHDPTTDTWQFTHRGPFSVLKGGHKVGNTKVMKNVANTSVVRWGERVLCLWEGGEPYEIQSGTLDTVGRFDLIDGDDSAVDGGKNSGDIWDVAAGLLKPILYGVFKMPPKRLLSHYKVDASMNRLITTSCNAEDMLLPRSSFTFYEYDSNFELMNKQEFNIPDHLMIHDWAFTDTHYILFANRIKLDVVGSMAAVCGISPMISALSVNPSKPTSPMYLLPRFPDKSGKARDWRVPVEAPSQFWLLHVGNAFEIKDVNGNSEIKIQAATCSYQWFNFQKVFGYNWQSDKLDPSIMNVNEGEHELLPRLVQVSIQLDADGNCQKCGVEPLINKWKRSTDFPVINPAFSGNKNKYIYAATSSGSRQTLPHFPFDTVVKLNVLNQSVHTWSVGHRRFIGEPIFIPKGDEEDDGYLLVVEYAVSIQRCNLVILDPKRMGEDDALIARLEVPKHLNFPLGFHGFWATDK</sequence>
<evidence type="ECO:0000256" key="1">
    <source>
        <dbReference type="ARBA" id="ARBA00006787"/>
    </source>
</evidence>
<dbReference type="OMA" id="PYEVDPR"/>
<dbReference type="Gramene" id="QL04p034802:mrna">
    <property type="protein sequence ID" value="QL04p034802:mrna"/>
    <property type="gene ID" value="QL04p034802"/>
</dbReference>
<keyword evidence="3" id="KW-0560">Oxidoreductase</keyword>
<reference evidence="6" key="2">
    <citation type="submission" date="2021-01" db="UniProtKB">
        <authorList>
            <consortium name="EnsemblPlants"/>
        </authorList>
    </citation>
    <scope>IDENTIFICATION</scope>
</reference>
<dbReference type="PANTHER" id="PTHR10543">
    <property type="entry name" value="BETA-CAROTENE DIOXYGENASE"/>
    <property type="match status" value="1"/>
</dbReference>
<keyword evidence="2 5" id="KW-0479">Metal-binding</keyword>
<comment type="cofactor">
    <cofactor evidence="5">
        <name>Fe(2+)</name>
        <dbReference type="ChEBI" id="CHEBI:29033"/>
    </cofactor>
    <text evidence="5">Binds 1 Fe(2+) ion per subunit.</text>
</comment>
<proteinExistence type="inferred from homology"/>
<accession>A0A7N2LH39</accession>
<evidence type="ECO:0000256" key="3">
    <source>
        <dbReference type="ARBA" id="ARBA00022964"/>
    </source>
</evidence>
<dbReference type="EMBL" id="LRBV02000004">
    <property type="status" value="NOT_ANNOTATED_CDS"/>
    <property type="molecule type" value="Genomic_DNA"/>
</dbReference>
<gene>
    <name evidence="6" type="primary">LOC115983574</name>
</gene>
<dbReference type="AlphaFoldDB" id="A0A7N2LH39"/>
<evidence type="ECO:0000313" key="6">
    <source>
        <dbReference type="EnsemblPlants" id="QL04p034802:mrna"/>
    </source>
</evidence>
<feature type="binding site" evidence="5">
    <location>
        <position position="612"/>
    </location>
    <ligand>
        <name>Fe cation</name>
        <dbReference type="ChEBI" id="CHEBI:24875"/>
        <note>catalytic</note>
    </ligand>
</feature>
<dbReference type="InParanoid" id="A0A7N2LH39"/>
<keyword evidence="3" id="KW-0223">Dioxygenase</keyword>
<dbReference type="GO" id="GO:0045549">
    <property type="term" value="F:9-cis-epoxycarotenoid dioxygenase activity"/>
    <property type="evidence" value="ECO:0007669"/>
    <property type="project" value="TreeGrafter"/>
</dbReference>
<dbReference type="PANTHER" id="PTHR10543:SF37">
    <property type="entry name" value="CAROTENOID CLEAVAGE DIOXYGENASE 7, CHLOROPLASTIC"/>
    <property type="match status" value="1"/>
</dbReference>
<evidence type="ECO:0008006" key="8">
    <source>
        <dbReference type="Google" id="ProtNLM"/>
    </source>
</evidence>
<dbReference type="Proteomes" id="UP000594261">
    <property type="component" value="Chromosome 4"/>
</dbReference>
<keyword evidence="7" id="KW-1185">Reference proteome</keyword>
<keyword evidence="4 5" id="KW-0408">Iron</keyword>
<evidence type="ECO:0000256" key="4">
    <source>
        <dbReference type="ARBA" id="ARBA00023004"/>
    </source>
</evidence>
<feature type="binding site" evidence="5">
    <location>
        <position position="402"/>
    </location>
    <ligand>
        <name>Fe cation</name>
        <dbReference type="ChEBI" id="CHEBI:24875"/>
        <note>catalytic</note>
    </ligand>
</feature>
<dbReference type="GO" id="GO:0009570">
    <property type="term" value="C:chloroplast stroma"/>
    <property type="evidence" value="ECO:0007669"/>
    <property type="project" value="TreeGrafter"/>
</dbReference>
<evidence type="ECO:0000256" key="5">
    <source>
        <dbReference type="PIRSR" id="PIRSR604294-1"/>
    </source>
</evidence>
<dbReference type="GeneID" id="115983574"/>
<evidence type="ECO:0000313" key="7">
    <source>
        <dbReference type="Proteomes" id="UP000594261"/>
    </source>
</evidence>
<dbReference type="Pfam" id="PF03055">
    <property type="entry name" value="RPE65"/>
    <property type="match status" value="1"/>
</dbReference>
<dbReference type="FunCoup" id="A0A7N2LH39">
    <property type="interactions" value="22"/>
</dbReference>
<dbReference type="EnsemblPlants" id="QL04p034802:mrna">
    <property type="protein sequence ID" value="QL04p034802:mrna"/>
    <property type="gene ID" value="QL04p034802"/>
</dbReference>
<protein>
    <recommendedName>
        <fullName evidence="8">Carotenoid cleavage dioxygenase 7</fullName>
    </recommendedName>
</protein>
<dbReference type="GO" id="GO:0016121">
    <property type="term" value="P:carotene catabolic process"/>
    <property type="evidence" value="ECO:0007669"/>
    <property type="project" value="TreeGrafter"/>
</dbReference>
<name>A0A7N2LH39_QUELO</name>
<dbReference type="GO" id="GO:0046872">
    <property type="term" value="F:metal ion binding"/>
    <property type="evidence" value="ECO:0007669"/>
    <property type="project" value="UniProtKB-KW"/>
</dbReference>